<gene>
    <name evidence="2" type="ORF">EDC56_2904</name>
</gene>
<organism evidence="2 3">
    <name type="scientific">Sinobacterium caligoides</name>
    <dbReference type="NCBI Taxonomy" id="933926"/>
    <lineage>
        <taxon>Bacteria</taxon>
        <taxon>Pseudomonadati</taxon>
        <taxon>Pseudomonadota</taxon>
        <taxon>Gammaproteobacteria</taxon>
        <taxon>Cellvibrionales</taxon>
        <taxon>Spongiibacteraceae</taxon>
        <taxon>Sinobacterium</taxon>
    </lineage>
</organism>
<evidence type="ECO:0000256" key="1">
    <source>
        <dbReference type="SAM" id="Phobius"/>
    </source>
</evidence>
<name>A0A3N2DKE5_9GAMM</name>
<keyword evidence="3" id="KW-1185">Reference proteome</keyword>
<proteinExistence type="predicted"/>
<dbReference type="Proteomes" id="UP000275394">
    <property type="component" value="Unassembled WGS sequence"/>
</dbReference>
<keyword evidence="1" id="KW-0472">Membrane</keyword>
<accession>A0A3N2DKE5</accession>
<reference evidence="2 3" key="1">
    <citation type="submission" date="2018-11" db="EMBL/GenBank/DDBJ databases">
        <title>Genomic Encyclopedia of Type Strains, Phase IV (KMG-IV): sequencing the most valuable type-strain genomes for metagenomic binning, comparative biology and taxonomic classification.</title>
        <authorList>
            <person name="Goeker M."/>
        </authorList>
    </citation>
    <scope>NUCLEOTIDE SEQUENCE [LARGE SCALE GENOMIC DNA]</scope>
    <source>
        <strain evidence="2 3">DSM 100316</strain>
    </source>
</reference>
<keyword evidence="1" id="KW-0812">Transmembrane</keyword>
<protein>
    <submittedName>
        <fullName evidence="2">Uncharacterized protein</fullName>
    </submittedName>
</protein>
<feature type="transmembrane region" description="Helical" evidence="1">
    <location>
        <begin position="16"/>
        <end position="34"/>
    </location>
</feature>
<keyword evidence="1" id="KW-1133">Transmembrane helix</keyword>
<comment type="caution">
    <text evidence="2">The sequence shown here is derived from an EMBL/GenBank/DDBJ whole genome shotgun (WGS) entry which is preliminary data.</text>
</comment>
<evidence type="ECO:0000313" key="2">
    <source>
        <dbReference type="EMBL" id="ROS00266.1"/>
    </source>
</evidence>
<evidence type="ECO:0000313" key="3">
    <source>
        <dbReference type="Proteomes" id="UP000275394"/>
    </source>
</evidence>
<dbReference type="AlphaFoldDB" id="A0A3N2DKE5"/>
<sequence length="46" mass="5368">MQIICSRYEAEFRHRLLFLAVSSSFFSVAMMKLVGNDRGSIFFKPH</sequence>
<dbReference type="EMBL" id="RKHR01000005">
    <property type="protein sequence ID" value="ROS00266.1"/>
    <property type="molecule type" value="Genomic_DNA"/>
</dbReference>